<accession>A0A8T0WV62</accession>
<reference evidence="2" key="1">
    <citation type="submission" date="2020-05" db="EMBL/GenBank/DDBJ databases">
        <title>WGS assembly of Panicum virgatum.</title>
        <authorList>
            <person name="Lovell J.T."/>
            <person name="Jenkins J."/>
            <person name="Shu S."/>
            <person name="Juenger T.E."/>
            <person name="Schmutz J."/>
        </authorList>
    </citation>
    <scope>NUCLEOTIDE SEQUENCE</scope>
    <source>
        <strain evidence="2">AP13</strain>
    </source>
</reference>
<evidence type="ECO:0000256" key="1">
    <source>
        <dbReference type="SAM" id="MobiDB-lite"/>
    </source>
</evidence>
<feature type="compositionally biased region" description="Basic residues" evidence="1">
    <location>
        <begin position="56"/>
        <end position="73"/>
    </location>
</feature>
<feature type="compositionally biased region" description="Low complexity" evidence="1">
    <location>
        <begin position="164"/>
        <end position="204"/>
    </location>
</feature>
<evidence type="ECO:0000313" key="2">
    <source>
        <dbReference type="EMBL" id="KAG2648713.1"/>
    </source>
</evidence>
<sequence length="242" mass="25587">MLRSVSSLHHMLLVQQHRFINGGGLANLLSPLDRSRATRRRSVPERGGVQGPGARVGRRLRLLGPRRRRRHGERARLPGDPGGRARGAGAQLAGRLHGEPRPGPRRAQPAAHAPARLRGAHRRRGPDARRVRSSPPTGRSSPGCCPRATRSCSPGGSCTSRSTSASGPPCGSPASAARTRGSSASPTRSSAPPRPSPTTCSPRRLGSTPPPCRGSRRSSPPRSNSTRIRYVPGCQSICVIVS</sequence>
<dbReference type="Proteomes" id="UP000823388">
    <property type="component" value="Chromosome 1N"/>
</dbReference>
<dbReference type="AlphaFoldDB" id="A0A8T0WV62"/>
<feature type="compositionally biased region" description="Low complexity" evidence="1">
    <location>
        <begin position="133"/>
        <end position="146"/>
    </location>
</feature>
<feature type="region of interest" description="Disordered" evidence="1">
    <location>
        <begin position="35"/>
        <end position="227"/>
    </location>
</feature>
<evidence type="ECO:0000313" key="3">
    <source>
        <dbReference type="Proteomes" id="UP000823388"/>
    </source>
</evidence>
<protein>
    <submittedName>
        <fullName evidence="2">Uncharacterized protein</fullName>
    </submittedName>
</protein>
<feature type="compositionally biased region" description="Low complexity" evidence="1">
    <location>
        <begin position="105"/>
        <end position="117"/>
    </location>
</feature>
<name>A0A8T0WV62_PANVG</name>
<feature type="compositionally biased region" description="Polar residues" evidence="1">
    <location>
        <begin position="150"/>
        <end position="163"/>
    </location>
</feature>
<comment type="caution">
    <text evidence="2">The sequence shown here is derived from an EMBL/GenBank/DDBJ whole genome shotgun (WGS) entry which is preliminary data.</text>
</comment>
<feature type="compositionally biased region" description="Low complexity" evidence="1">
    <location>
        <begin position="217"/>
        <end position="227"/>
    </location>
</feature>
<dbReference type="EMBL" id="CM029038">
    <property type="protein sequence ID" value="KAG2648713.1"/>
    <property type="molecule type" value="Genomic_DNA"/>
</dbReference>
<organism evidence="2 3">
    <name type="scientific">Panicum virgatum</name>
    <name type="common">Blackwell switchgrass</name>
    <dbReference type="NCBI Taxonomy" id="38727"/>
    <lineage>
        <taxon>Eukaryota</taxon>
        <taxon>Viridiplantae</taxon>
        <taxon>Streptophyta</taxon>
        <taxon>Embryophyta</taxon>
        <taxon>Tracheophyta</taxon>
        <taxon>Spermatophyta</taxon>
        <taxon>Magnoliopsida</taxon>
        <taxon>Liliopsida</taxon>
        <taxon>Poales</taxon>
        <taxon>Poaceae</taxon>
        <taxon>PACMAD clade</taxon>
        <taxon>Panicoideae</taxon>
        <taxon>Panicodae</taxon>
        <taxon>Paniceae</taxon>
        <taxon>Panicinae</taxon>
        <taxon>Panicum</taxon>
        <taxon>Panicum sect. Hiantes</taxon>
    </lineage>
</organism>
<keyword evidence="3" id="KW-1185">Reference proteome</keyword>
<gene>
    <name evidence="2" type="ORF">PVAP13_1NG061800</name>
</gene>
<proteinExistence type="predicted"/>